<dbReference type="GO" id="GO:0016740">
    <property type="term" value="F:transferase activity"/>
    <property type="evidence" value="ECO:0007669"/>
    <property type="project" value="UniProtKB-KW"/>
</dbReference>
<accession>A0A2P2LSE5</accession>
<name>A0A2P2LSE5_RHIMU</name>
<evidence type="ECO:0000313" key="1">
    <source>
        <dbReference type="EMBL" id="MBX20896.1"/>
    </source>
</evidence>
<organism evidence="1">
    <name type="scientific">Rhizophora mucronata</name>
    <name type="common">Asiatic mangrove</name>
    <dbReference type="NCBI Taxonomy" id="61149"/>
    <lineage>
        <taxon>Eukaryota</taxon>
        <taxon>Viridiplantae</taxon>
        <taxon>Streptophyta</taxon>
        <taxon>Embryophyta</taxon>
        <taxon>Tracheophyta</taxon>
        <taxon>Spermatophyta</taxon>
        <taxon>Magnoliopsida</taxon>
        <taxon>eudicotyledons</taxon>
        <taxon>Gunneridae</taxon>
        <taxon>Pentapetalae</taxon>
        <taxon>rosids</taxon>
        <taxon>fabids</taxon>
        <taxon>Malpighiales</taxon>
        <taxon>Rhizophoraceae</taxon>
        <taxon>Rhizophora</taxon>
    </lineage>
</organism>
<sequence length="71" mass="7970">MELLWEMAQLLVSLALILVSLLACVVIFAVDARKHNNAHVDASVIFEDPNSLKQVIETYPLGETEDFPQFI</sequence>
<protein>
    <submittedName>
        <fullName evidence="1">Dolichyl-phosphate beta-glucosyltransferase</fullName>
    </submittedName>
</protein>
<keyword evidence="1" id="KW-0808">Transferase</keyword>
<dbReference type="EMBL" id="GGEC01040412">
    <property type="protein sequence ID" value="MBX20896.1"/>
    <property type="molecule type" value="Transcribed_RNA"/>
</dbReference>
<dbReference type="AlphaFoldDB" id="A0A2P2LSE5"/>
<reference evidence="1" key="1">
    <citation type="submission" date="2018-02" db="EMBL/GenBank/DDBJ databases">
        <title>Rhizophora mucronata_Transcriptome.</title>
        <authorList>
            <person name="Meera S.P."/>
            <person name="Sreeshan A."/>
            <person name="Augustine A."/>
        </authorList>
    </citation>
    <scope>NUCLEOTIDE SEQUENCE</scope>
    <source>
        <tissue evidence="1">Leaf</tissue>
    </source>
</reference>
<proteinExistence type="predicted"/>